<dbReference type="Pfam" id="PF13377">
    <property type="entry name" value="Peripla_BP_3"/>
    <property type="match status" value="1"/>
</dbReference>
<feature type="region of interest" description="Disordered" evidence="4">
    <location>
        <begin position="1"/>
        <end position="21"/>
    </location>
</feature>
<evidence type="ECO:0000256" key="2">
    <source>
        <dbReference type="ARBA" id="ARBA00023125"/>
    </source>
</evidence>
<dbReference type="Pfam" id="PF00356">
    <property type="entry name" value="LacI"/>
    <property type="match status" value="1"/>
</dbReference>
<accession>Q5GUF1</accession>
<dbReference type="HOGENOM" id="CLU_037628_6_4_6"/>
<feature type="domain" description="HTH lacI-type" evidence="5">
    <location>
        <begin position="102"/>
        <end position="156"/>
    </location>
</feature>
<dbReference type="SUPFAM" id="SSF47413">
    <property type="entry name" value="lambda repressor-like DNA-binding domains"/>
    <property type="match status" value="1"/>
</dbReference>
<dbReference type="CDD" id="cd01545">
    <property type="entry name" value="PBP1_SalR"/>
    <property type="match status" value="1"/>
</dbReference>
<dbReference type="GO" id="GO:0000976">
    <property type="term" value="F:transcription cis-regulatory region binding"/>
    <property type="evidence" value="ECO:0007669"/>
    <property type="project" value="TreeGrafter"/>
</dbReference>
<dbReference type="STRING" id="291331.XOO4418"/>
<reference evidence="6 7" key="1">
    <citation type="journal article" date="2005" name="Nucleic Acids Res.">
        <title>The genome sequence of Xanthomonas oryzae pathovar oryzae KACC10331, the bacterial blight pathogen of rice.</title>
        <authorList>
            <person name="Lee B.M."/>
            <person name="Park Y.J."/>
            <person name="Park D.S."/>
            <person name="Kang H.W."/>
            <person name="Kim J.G."/>
            <person name="Song E.S."/>
            <person name="Park I.C."/>
            <person name="Yoon U.H."/>
            <person name="Hahn J.H."/>
            <person name="Koo B.S."/>
            <person name="Lee G.B."/>
            <person name="Kim H."/>
            <person name="Park H.S."/>
            <person name="Yoon K.O."/>
            <person name="Kim J.H."/>
            <person name="Jung C.H."/>
            <person name="Koh N.H."/>
            <person name="Seo J.S."/>
            <person name="Go S.J."/>
        </authorList>
    </citation>
    <scope>NUCLEOTIDE SEQUENCE [LARGE SCALE GENOMIC DNA]</scope>
    <source>
        <strain evidence="7">KACC10331 / KXO85</strain>
    </source>
</reference>
<evidence type="ECO:0000256" key="3">
    <source>
        <dbReference type="ARBA" id="ARBA00023163"/>
    </source>
</evidence>
<keyword evidence="3" id="KW-0804">Transcription</keyword>
<dbReference type="SMART" id="SM00354">
    <property type="entry name" value="HTH_LACI"/>
    <property type="match status" value="1"/>
</dbReference>
<dbReference type="AlphaFoldDB" id="Q5GUF1"/>
<dbReference type="GO" id="GO:0003700">
    <property type="term" value="F:DNA-binding transcription factor activity"/>
    <property type="evidence" value="ECO:0007669"/>
    <property type="project" value="TreeGrafter"/>
</dbReference>
<dbReference type="Gene3D" id="3.40.50.2300">
    <property type="match status" value="2"/>
</dbReference>
<dbReference type="InterPro" id="IPR046335">
    <property type="entry name" value="LacI/GalR-like_sensor"/>
</dbReference>
<dbReference type="KEGG" id="xoo:XOO4418"/>
<evidence type="ECO:0000313" key="7">
    <source>
        <dbReference type="Proteomes" id="UP000006735"/>
    </source>
</evidence>
<evidence type="ECO:0000256" key="4">
    <source>
        <dbReference type="SAM" id="MobiDB-lite"/>
    </source>
</evidence>
<keyword evidence="7" id="KW-1185">Reference proteome</keyword>
<dbReference type="InterPro" id="IPR028082">
    <property type="entry name" value="Peripla_BP_I"/>
</dbReference>
<dbReference type="InterPro" id="IPR000843">
    <property type="entry name" value="HTH_LacI"/>
</dbReference>
<dbReference type="CDD" id="cd01392">
    <property type="entry name" value="HTH_LacI"/>
    <property type="match status" value="1"/>
</dbReference>
<evidence type="ECO:0000313" key="6">
    <source>
        <dbReference type="EMBL" id="AAW77672.1"/>
    </source>
</evidence>
<dbReference type="Proteomes" id="UP000006735">
    <property type="component" value="Chromosome"/>
</dbReference>
<dbReference type="PROSITE" id="PS50932">
    <property type="entry name" value="HTH_LACI_2"/>
    <property type="match status" value="1"/>
</dbReference>
<keyword evidence="1" id="KW-0805">Transcription regulation</keyword>
<dbReference type="PANTHER" id="PTHR30146">
    <property type="entry name" value="LACI-RELATED TRANSCRIPTIONAL REPRESSOR"/>
    <property type="match status" value="1"/>
</dbReference>
<keyword evidence="2" id="KW-0238">DNA-binding</keyword>
<evidence type="ECO:0000259" key="5">
    <source>
        <dbReference type="PROSITE" id="PS50932"/>
    </source>
</evidence>
<dbReference type="EMBL" id="AE013598">
    <property type="protein sequence ID" value="AAW77672.1"/>
    <property type="molecule type" value="Genomic_DNA"/>
</dbReference>
<gene>
    <name evidence="6" type="primary">salR</name>
    <name evidence="6" type="ordered locus">XOO4418</name>
</gene>
<dbReference type="PANTHER" id="PTHR30146:SF153">
    <property type="entry name" value="LACTOSE OPERON REPRESSOR"/>
    <property type="match status" value="1"/>
</dbReference>
<name>Q5GUF1_XANOR</name>
<sequence length="442" mass="47807">MASRPPLSSASHSNHCSGNTPTSAPCRFMSDPSCGMLQRHPCMQSRLAALRASRYHGPHRHTCIRHPRYRSSACASRSFRTHLKRPRLDKVRKSVRRTSRATTIDEVAALAKVSPMTVSRVVNNTGGVRDATRERVMRAVDKLGYTPNLAASALAAAQSTRIALIYSDPSGAYLRELLLGVLRVASRTPIQLVIDCWDDLDADAERKAARKLAKGVAGVILPPPLCESKAAVLELVRAKVPVVAIASNYFSPDVACVRIDEFTAAKEITEHLIAQGHTRIGYIAGHPNLSASTRRFEGFQAALEDAGLRLDLHLVQPGDYTYKSGLVAAEKLLARKCRPSAIFASNDDMAAAAISVAHRRGLDVPRDLSVVGFDDTSAATAVWPEITTVQQPIAAMADAALDILLKTIRAKERTAKMVDHVVAHLLVKRDSVAAPTADDAVE</sequence>
<protein>
    <submittedName>
        <fullName evidence="6">Sal operon transcriptional repressor</fullName>
    </submittedName>
</protein>
<dbReference type="SUPFAM" id="SSF53822">
    <property type="entry name" value="Periplasmic binding protein-like I"/>
    <property type="match status" value="1"/>
</dbReference>
<dbReference type="Gene3D" id="1.10.260.40">
    <property type="entry name" value="lambda repressor-like DNA-binding domains"/>
    <property type="match status" value="1"/>
</dbReference>
<proteinExistence type="predicted"/>
<evidence type="ECO:0000256" key="1">
    <source>
        <dbReference type="ARBA" id="ARBA00023015"/>
    </source>
</evidence>
<dbReference type="PROSITE" id="PS00356">
    <property type="entry name" value="HTH_LACI_1"/>
    <property type="match status" value="1"/>
</dbReference>
<dbReference type="InterPro" id="IPR010982">
    <property type="entry name" value="Lambda_DNA-bd_dom_sf"/>
</dbReference>
<organism evidence="6 7">
    <name type="scientific">Xanthomonas oryzae pv. oryzae (strain KACC10331 / KXO85)</name>
    <dbReference type="NCBI Taxonomy" id="291331"/>
    <lineage>
        <taxon>Bacteria</taxon>
        <taxon>Pseudomonadati</taxon>
        <taxon>Pseudomonadota</taxon>
        <taxon>Gammaproteobacteria</taxon>
        <taxon>Lysobacterales</taxon>
        <taxon>Lysobacteraceae</taxon>
        <taxon>Xanthomonas</taxon>
    </lineage>
</organism>